<protein>
    <submittedName>
        <fullName evidence="5">Sugar kinase</fullName>
    </submittedName>
</protein>
<feature type="domain" description="Carbohydrate kinase PfkB" evidence="4">
    <location>
        <begin position="6"/>
        <end position="306"/>
    </location>
</feature>
<dbReference type="CDD" id="cd01166">
    <property type="entry name" value="KdgK"/>
    <property type="match status" value="1"/>
</dbReference>
<gene>
    <name evidence="5" type="ORF">CHL78_013390</name>
</gene>
<dbReference type="Proteomes" id="UP000215694">
    <property type="component" value="Unassembled WGS sequence"/>
</dbReference>
<dbReference type="InterPro" id="IPR029056">
    <property type="entry name" value="Ribokinase-like"/>
</dbReference>
<keyword evidence="6" id="KW-1185">Reference proteome</keyword>
<sequence>MRVAGFGEIMLRLSTDKGIRILNSNDFKVNYGGGEANVLISLSKLGMDTRFITMVSNDDIGDAIIGYLNSKRVDTTFISRSNKRTGIYFLEVGSGNRPSKVIYDRADSAFSNMKVEDLDIELALDGVDVFHFSGITLALSEEIRTLTMKILKHCKKNNIMVSYDSNYRAKLWSLEEASKATLEILPYIDILSAGILDAENILNMSCKYKDKYDKLNYYYSEIINTYPNIKHIFSSIRENISVSVNTLQCNYYSKNRLYPSKIYTIDDIVDRVGGGDALTAGILYGILKEKAPEYIAEFATSASVLKHSIQGDANLVSVDEVESLMNNGVGKISR</sequence>
<keyword evidence="3 5" id="KW-0418">Kinase</keyword>
<proteinExistence type="inferred from homology"/>
<dbReference type="RefSeq" id="WP_094367361.1">
    <property type="nucleotide sequence ID" value="NZ_NOJY02000026.1"/>
</dbReference>
<keyword evidence="2" id="KW-0808">Transferase</keyword>
<reference evidence="5 6" key="1">
    <citation type="journal article" date="2017" name="Genome Announc.">
        <title>Draft Genome Sequence of Romboutsia weinsteinii sp. nov. Strain CCRI-19649(T) Isolated from Surface Water.</title>
        <authorList>
            <person name="Maheux A.F."/>
            <person name="Boudreau D.K."/>
            <person name="Berube E."/>
            <person name="Boissinot M."/>
            <person name="Cantin P."/>
            <person name="Raymond F."/>
            <person name="Corbeil J."/>
            <person name="Omar R.F."/>
            <person name="Bergeron M.G."/>
        </authorList>
    </citation>
    <scope>NUCLEOTIDE SEQUENCE [LARGE SCALE GENOMIC DNA]</scope>
    <source>
        <strain evidence="5 6">CCRI-19649</strain>
    </source>
</reference>
<dbReference type="EMBL" id="NOJY02000026">
    <property type="protein sequence ID" value="RDY26479.1"/>
    <property type="molecule type" value="Genomic_DNA"/>
</dbReference>
<dbReference type="OrthoDB" id="9813569at2"/>
<comment type="similarity">
    <text evidence="1">Belongs to the carbohydrate kinase PfkB family.</text>
</comment>
<evidence type="ECO:0000313" key="5">
    <source>
        <dbReference type="EMBL" id="RDY26479.1"/>
    </source>
</evidence>
<evidence type="ECO:0000256" key="2">
    <source>
        <dbReference type="ARBA" id="ARBA00022679"/>
    </source>
</evidence>
<dbReference type="AlphaFoldDB" id="A0A371J123"/>
<evidence type="ECO:0000256" key="3">
    <source>
        <dbReference type="ARBA" id="ARBA00022777"/>
    </source>
</evidence>
<dbReference type="PANTHER" id="PTHR43320">
    <property type="entry name" value="SUGAR KINASE"/>
    <property type="match status" value="1"/>
</dbReference>
<organism evidence="5 6">
    <name type="scientific">Romboutsia weinsteinii</name>
    <dbReference type="NCBI Taxonomy" id="2020949"/>
    <lineage>
        <taxon>Bacteria</taxon>
        <taxon>Bacillati</taxon>
        <taxon>Bacillota</taxon>
        <taxon>Clostridia</taxon>
        <taxon>Peptostreptococcales</taxon>
        <taxon>Peptostreptococcaceae</taxon>
        <taxon>Romboutsia</taxon>
    </lineage>
</organism>
<evidence type="ECO:0000256" key="1">
    <source>
        <dbReference type="ARBA" id="ARBA00010688"/>
    </source>
</evidence>
<dbReference type="Pfam" id="PF00294">
    <property type="entry name" value="PfkB"/>
    <property type="match status" value="1"/>
</dbReference>
<dbReference type="GO" id="GO:0016301">
    <property type="term" value="F:kinase activity"/>
    <property type="evidence" value="ECO:0007669"/>
    <property type="project" value="UniProtKB-KW"/>
</dbReference>
<evidence type="ECO:0000313" key="6">
    <source>
        <dbReference type="Proteomes" id="UP000215694"/>
    </source>
</evidence>
<name>A0A371J123_9FIRM</name>
<dbReference type="SUPFAM" id="SSF53613">
    <property type="entry name" value="Ribokinase-like"/>
    <property type="match status" value="1"/>
</dbReference>
<dbReference type="InterPro" id="IPR052700">
    <property type="entry name" value="Carb_kinase_PfkB-like"/>
</dbReference>
<evidence type="ECO:0000259" key="4">
    <source>
        <dbReference type="Pfam" id="PF00294"/>
    </source>
</evidence>
<comment type="caution">
    <text evidence="5">The sequence shown here is derived from an EMBL/GenBank/DDBJ whole genome shotgun (WGS) entry which is preliminary data.</text>
</comment>
<dbReference type="InterPro" id="IPR011611">
    <property type="entry name" value="PfkB_dom"/>
</dbReference>
<dbReference type="PANTHER" id="PTHR43320:SF2">
    <property type="entry name" value="2-DEHYDRO-3-DEOXYGLUCONOKINASE_2-DEHYDRO-3-DEOXYGALACTONOKINASE"/>
    <property type="match status" value="1"/>
</dbReference>
<dbReference type="Gene3D" id="3.40.1190.20">
    <property type="match status" value="1"/>
</dbReference>
<accession>A0A371J123</accession>